<keyword evidence="8 13" id="KW-0472">Membrane</keyword>
<dbReference type="Gene3D" id="1.10.357.140">
    <property type="entry name" value="UbiA prenyltransferase"/>
    <property type="match status" value="1"/>
</dbReference>
<dbReference type="Proteomes" id="UP000070412">
    <property type="component" value="Unassembled WGS sequence"/>
</dbReference>
<evidence type="ECO:0000256" key="12">
    <source>
        <dbReference type="ARBA" id="ARBA00051182"/>
    </source>
</evidence>
<gene>
    <name evidence="14" type="ORF">SSS_4904</name>
</gene>
<dbReference type="PANTHER" id="PTHR11048:SF28">
    <property type="entry name" value="4-HYDROXYBENZOATE POLYPRENYLTRANSFERASE, MITOCHONDRIAL"/>
    <property type="match status" value="1"/>
</dbReference>
<evidence type="ECO:0000256" key="8">
    <source>
        <dbReference type="ARBA" id="ARBA00023136"/>
    </source>
</evidence>
<dbReference type="Pfam" id="PF01040">
    <property type="entry name" value="UbiA"/>
    <property type="match status" value="1"/>
</dbReference>
<dbReference type="InterPro" id="IPR039653">
    <property type="entry name" value="Prenyltransferase"/>
</dbReference>
<evidence type="ECO:0000313" key="15">
    <source>
        <dbReference type="EnsemblMetazoa" id="KAF7491348.1"/>
    </source>
</evidence>
<dbReference type="EnsemblMetazoa" id="SSS_4904s_mrna">
    <property type="protein sequence ID" value="KAF7491348.1"/>
    <property type="gene ID" value="SSS_4904"/>
</dbReference>
<dbReference type="EC" id="2.5.1.39" evidence="13"/>
<evidence type="ECO:0000256" key="6">
    <source>
        <dbReference type="ARBA" id="ARBA00022692"/>
    </source>
</evidence>
<keyword evidence="7 13" id="KW-1133">Transmembrane helix</keyword>
<evidence type="ECO:0000313" key="14">
    <source>
        <dbReference type="EMBL" id="KAF7491348.1"/>
    </source>
</evidence>
<evidence type="ECO:0000256" key="4">
    <source>
        <dbReference type="ARBA" id="ARBA00022679"/>
    </source>
</evidence>
<accession>A0A834RCU6</accession>
<dbReference type="Gene3D" id="1.20.120.1780">
    <property type="entry name" value="UbiA prenyltransferase"/>
    <property type="match status" value="1"/>
</dbReference>
<dbReference type="EMBL" id="WVUK01000060">
    <property type="protein sequence ID" value="KAF7491348.1"/>
    <property type="molecule type" value="Genomic_DNA"/>
</dbReference>
<keyword evidence="13" id="KW-0999">Mitochondrion inner membrane</keyword>
<dbReference type="FunFam" id="1.20.120.1780:FF:000001">
    <property type="entry name" value="4-hydroxybenzoate octaprenyltransferase"/>
    <property type="match status" value="1"/>
</dbReference>
<reference evidence="15" key="3">
    <citation type="submission" date="2022-06" db="UniProtKB">
        <authorList>
            <consortium name="EnsemblMetazoa"/>
        </authorList>
    </citation>
    <scope>IDENTIFICATION</scope>
</reference>
<reference evidence="16" key="1">
    <citation type="journal article" date="2020" name="PLoS Negl. Trop. Dis.">
        <title>High-quality nuclear genome for Sarcoptes scabiei-A critical resource for a neglected parasite.</title>
        <authorList>
            <person name="Korhonen P.K."/>
            <person name="Gasser R.B."/>
            <person name="Ma G."/>
            <person name="Wang T."/>
            <person name="Stroehlein A.J."/>
            <person name="Young N.D."/>
            <person name="Ang C.S."/>
            <person name="Fernando D.D."/>
            <person name="Lu H.C."/>
            <person name="Taylor S."/>
            <person name="Reynolds S.L."/>
            <person name="Mofiz E."/>
            <person name="Najaraj S.H."/>
            <person name="Gowda H."/>
            <person name="Madugundu A."/>
            <person name="Renuse S."/>
            <person name="Holt D."/>
            <person name="Pandey A."/>
            <person name="Papenfuss A.T."/>
            <person name="Fischer K."/>
        </authorList>
    </citation>
    <scope>NUCLEOTIDE SEQUENCE [LARGE SCALE GENOMIC DNA]</scope>
</reference>
<comment type="catalytic activity">
    <reaction evidence="12">
        <text>an all-trans-polyprenyl diphosphate + 4-hydroxybenzoate = a 4-hydroxy-3-(all-trans-polyprenyl)benzoate + diphosphate</text>
        <dbReference type="Rhea" id="RHEA:44504"/>
        <dbReference type="Rhea" id="RHEA-COMP:9514"/>
        <dbReference type="Rhea" id="RHEA-COMP:9564"/>
        <dbReference type="ChEBI" id="CHEBI:17879"/>
        <dbReference type="ChEBI" id="CHEBI:33019"/>
        <dbReference type="ChEBI" id="CHEBI:58914"/>
        <dbReference type="ChEBI" id="CHEBI:78396"/>
        <dbReference type="EC" id="2.5.1.39"/>
    </reaction>
    <physiologicalReaction direction="left-to-right" evidence="12">
        <dbReference type="Rhea" id="RHEA:44505"/>
    </physiologicalReaction>
</comment>
<dbReference type="GO" id="GO:0005743">
    <property type="term" value="C:mitochondrial inner membrane"/>
    <property type="evidence" value="ECO:0007669"/>
    <property type="project" value="UniProtKB-SubCell"/>
</dbReference>
<dbReference type="AlphaFoldDB" id="A0A834RCU6"/>
<comment type="catalytic activity">
    <reaction evidence="10">
        <text>all-trans-decaprenyl diphosphate + 4-hydroxybenzoate = 4-hydroxy-3-(all-trans-decaprenyl)benzoate + diphosphate</text>
        <dbReference type="Rhea" id="RHEA:44564"/>
        <dbReference type="ChEBI" id="CHEBI:17879"/>
        <dbReference type="ChEBI" id="CHEBI:33019"/>
        <dbReference type="ChEBI" id="CHEBI:60721"/>
        <dbReference type="ChEBI" id="CHEBI:84503"/>
        <dbReference type="EC" id="2.5.1.39"/>
    </reaction>
    <physiologicalReaction direction="left-to-right" evidence="10">
        <dbReference type="Rhea" id="RHEA:44565"/>
    </physiologicalReaction>
</comment>
<keyword evidence="4 13" id="KW-0808">Transferase</keyword>
<keyword evidence="6 13" id="KW-0812">Transmembrane</keyword>
<feature type="transmembrane region" description="Helical" evidence="13">
    <location>
        <begin position="252"/>
        <end position="271"/>
    </location>
</feature>
<dbReference type="InterPro" id="IPR044878">
    <property type="entry name" value="UbiA_sf"/>
</dbReference>
<organism evidence="14">
    <name type="scientific">Sarcoptes scabiei</name>
    <name type="common">Itch mite</name>
    <name type="synonym">Acarus scabiei</name>
    <dbReference type="NCBI Taxonomy" id="52283"/>
    <lineage>
        <taxon>Eukaryota</taxon>
        <taxon>Metazoa</taxon>
        <taxon>Ecdysozoa</taxon>
        <taxon>Arthropoda</taxon>
        <taxon>Chelicerata</taxon>
        <taxon>Arachnida</taxon>
        <taxon>Acari</taxon>
        <taxon>Acariformes</taxon>
        <taxon>Sarcoptiformes</taxon>
        <taxon>Astigmata</taxon>
        <taxon>Psoroptidia</taxon>
        <taxon>Sarcoptoidea</taxon>
        <taxon>Sarcoptidae</taxon>
        <taxon>Sarcoptinae</taxon>
        <taxon>Sarcoptes</taxon>
    </lineage>
</organism>
<dbReference type="CDD" id="cd13959">
    <property type="entry name" value="PT_UbiA_COQ2"/>
    <property type="match status" value="1"/>
</dbReference>
<reference evidence="14" key="2">
    <citation type="submission" date="2020-01" db="EMBL/GenBank/DDBJ databases">
        <authorList>
            <person name="Korhonen P.K.K."/>
            <person name="Guangxu M.G."/>
            <person name="Wang T.W."/>
            <person name="Stroehlein A.J.S."/>
            <person name="Young N.D."/>
            <person name="Ang C.-S.A."/>
            <person name="Fernando D.W.F."/>
            <person name="Lu H.L."/>
            <person name="Taylor S.T."/>
            <person name="Ehtesham M.E.M."/>
            <person name="Najaraj S.H.N."/>
            <person name="Harsha G.H.G."/>
            <person name="Madugundu A.M."/>
            <person name="Renuse S.R."/>
            <person name="Holt D.H."/>
            <person name="Pandey A.P."/>
            <person name="Papenfuss A.P."/>
            <person name="Gasser R.B.G."/>
            <person name="Fischer K.F."/>
        </authorList>
    </citation>
    <scope>NUCLEOTIDE SEQUENCE</scope>
    <source>
        <strain evidence="14">SSS_KF_BRIS2020</strain>
    </source>
</reference>
<dbReference type="GO" id="GO:0008299">
    <property type="term" value="P:isoprenoid biosynthetic process"/>
    <property type="evidence" value="ECO:0007669"/>
    <property type="project" value="UniProtKB-UniRule"/>
</dbReference>
<evidence type="ECO:0000256" key="2">
    <source>
        <dbReference type="ARBA" id="ARBA00004141"/>
    </source>
</evidence>
<evidence type="ECO:0000256" key="3">
    <source>
        <dbReference type="ARBA" id="ARBA00005985"/>
    </source>
</evidence>
<comment type="cofactor">
    <cofactor evidence="1 13">
        <name>Mg(2+)</name>
        <dbReference type="ChEBI" id="CHEBI:18420"/>
    </cofactor>
</comment>
<dbReference type="GO" id="GO:0008412">
    <property type="term" value="F:4-hydroxybenzoate polyprenyltransferase activity"/>
    <property type="evidence" value="ECO:0007669"/>
    <property type="project" value="UniProtKB-EC"/>
</dbReference>
<feature type="transmembrane region" description="Helical" evidence="13">
    <location>
        <begin position="105"/>
        <end position="125"/>
    </location>
</feature>
<keyword evidence="13" id="KW-0496">Mitochondrion</keyword>
<keyword evidence="9 13" id="KW-0414">Isoprene biosynthesis</keyword>
<dbReference type="PANTHER" id="PTHR11048">
    <property type="entry name" value="PRENYLTRANSFERASES"/>
    <property type="match status" value="1"/>
</dbReference>
<dbReference type="GO" id="GO:0006744">
    <property type="term" value="P:ubiquinone biosynthetic process"/>
    <property type="evidence" value="ECO:0007669"/>
    <property type="project" value="UniProtKB-UniRule"/>
</dbReference>
<comment type="catalytic activity">
    <reaction evidence="11">
        <text>all-trans-nonaprenyl diphosphate + 4-hydroxybenzoate = 4-hydroxy-3-(all-trans-nonaprenyl)benzoate + diphosphate</text>
        <dbReference type="Rhea" id="RHEA:17709"/>
        <dbReference type="ChEBI" id="CHEBI:17879"/>
        <dbReference type="ChEBI" id="CHEBI:33019"/>
        <dbReference type="ChEBI" id="CHEBI:58391"/>
        <dbReference type="ChEBI" id="CHEBI:84502"/>
        <dbReference type="EC" id="2.5.1.39"/>
    </reaction>
    <physiologicalReaction direction="left-to-right" evidence="11">
        <dbReference type="Rhea" id="RHEA:17710"/>
    </physiologicalReaction>
</comment>
<dbReference type="InterPro" id="IPR006370">
    <property type="entry name" value="HB_polyprenyltransferase-like"/>
</dbReference>
<dbReference type="InterPro" id="IPR000537">
    <property type="entry name" value="UbiA_prenyltransferase"/>
</dbReference>
<dbReference type="NCBIfam" id="TIGR01474">
    <property type="entry name" value="ubiA_proteo"/>
    <property type="match status" value="1"/>
</dbReference>
<name>A0A834RCU6_SARSC</name>
<dbReference type="UniPathway" id="UPA00232"/>
<keyword evidence="16" id="KW-1185">Reference proteome</keyword>
<comment type="subcellular location">
    <subcellularLocation>
        <location evidence="2">Membrane</location>
        <topology evidence="2">Multi-pass membrane protein</topology>
    </subcellularLocation>
    <subcellularLocation>
        <location evidence="13">Mitochondrion inner membrane</location>
        <topology evidence="13">Multi-pass membrane protein</topology>
        <orientation evidence="13">Matrix side</orientation>
    </subcellularLocation>
</comment>
<keyword evidence="5 13" id="KW-0831">Ubiquinone biosynthesis</keyword>
<comment type="pathway">
    <text evidence="13">Cofactor biosynthesis; ubiquinone biosynthesis.</text>
</comment>
<evidence type="ECO:0000256" key="1">
    <source>
        <dbReference type="ARBA" id="ARBA00001946"/>
    </source>
</evidence>
<evidence type="ECO:0000313" key="16">
    <source>
        <dbReference type="Proteomes" id="UP000070412"/>
    </source>
</evidence>
<feature type="transmembrane region" description="Helical" evidence="13">
    <location>
        <begin position="200"/>
        <end position="221"/>
    </location>
</feature>
<evidence type="ECO:0000256" key="11">
    <source>
        <dbReference type="ARBA" id="ARBA00050454"/>
    </source>
</evidence>
<evidence type="ECO:0000256" key="13">
    <source>
        <dbReference type="HAMAP-Rule" id="MF_03189"/>
    </source>
</evidence>
<dbReference type="FunFam" id="1.10.357.140:FF:000003">
    <property type="entry name" value="4-hydroxybenzoate polyprenyltransferase, mitochondrial"/>
    <property type="match status" value="1"/>
</dbReference>
<proteinExistence type="inferred from homology"/>
<dbReference type="OrthoDB" id="18170at2759"/>
<sequence length="418" mass="47688">MNNIRFWQILANGIDHHHKKLFVLSSTRLLNEKFYQRNQWISIKRIRSQNIQKSSSQINDLFDRNSSIDNDHLLIGQSSRFFLTKIPKSIQPYIKLMRLDKPTGTWLLIFPCWWSIAMSTAAGSLPSLTNLGLFSIGAIMMRSAGCIINDIWDRKLDRKITRTKNRPLASNQIDLSESLALLSGLLGSSLLVLLQFDKYSFFFSVLLGSSSLALVSTYPLFKRFTYWPQLILGMTFNWGALLGWSVNCHGSLDLLAVLPLYTAGICWTLIYDTIYAHQDKKDDIMLGLKSTAIKFGDQTSTFLQGFTALMTISLLSCGIHTEQTWPYYLSLLMIFGNLQRIIYKLDINSVENCAENFRRNTQIGWILLFGLIIGTLCKSDSKTDQKIVSKSNPSTHQFLIDLFKIEKNQPRTSYSDAE</sequence>
<evidence type="ECO:0000256" key="7">
    <source>
        <dbReference type="ARBA" id="ARBA00022989"/>
    </source>
</evidence>
<evidence type="ECO:0000256" key="9">
    <source>
        <dbReference type="ARBA" id="ARBA00023229"/>
    </source>
</evidence>
<comment type="similarity">
    <text evidence="3 13">Belongs to the UbiA prenyltransferase family.</text>
</comment>
<comment type="function">
    <text evidence="13">Catalyzes the prenylation of para-hydroxybenzoate (PHB) with an all-trans polyprenyl group. Mediates the second step in the final reaction sequence of coenzyme Q (CoQ) biosynthesis, which is the condensation of the polyisoprenoid side chain with PHB, generating the first membrane-bound Q intermediate.</text>
</comment>
<feature type="transmembrane region" description="Helical" evidence="13">
    <location>
        <begin position="131"/>
        <end position="152"/>
    </location>
</feature>
<feature type="transmembrane region" description="Helical" evidence="13">
    <location>
        <begin position="226"/>
        <end position="246"/>
    </location>
</feature>
<evidence type="ECO:0000256" key="5">
    <source>
        <dbReference type="ARBA" id="ARBA00022688"/>
    </source>
</evidence>
<dbReference type="HAMAP" id="MF_01635">
    <property type="entry name" value="UbiA"/>
    <property type="match status" value="1"/>
</dbReference>
<protein>
    <recommendedName>
        <fullName evidence="13">4-hydroxybenzoate polyprenyltransferase, mitochondrial</fullName>
        <shortName evidence="13">4-HB polyprenyltransferase</shortName>
        <ecNumber evidence="13">2.5.1.39</ecNumber>
    </recommendedName>
    <alternativeName>
        <fullName evidence="13">Para-hydroxybenzoate--polyprenyltransferase</fullName>
        <shortName evidence="13">PHB:PPT</shortName>
        <shortName evidence="13">PHB:polyprenyltransferase</shortName>
    </alternativeName>
</protein>
<evidence type="ECO:0000256" key="10">
    <source>
        <dbReference type="ARBA" id="ARBA00049890"/>
    </source>
</evidence>